<feature type="signal peptide" evidence="1">
    <location>
        <begin position="1"/>
        <end position="29"/>
    </location>
</feature>
<proteinExistence type="predicted"/>
<keyword evidence="1" id="KW-0732">Signal</keyword>
<evidence type="ECO:0000313" key="2">
    <source>
        <dbReference type="EMBL" id="CAK0835828.1"/>
    </source>
</evidence>
<evidence type="ECO:0000256" key="1">
    <source>
        <dbReference type="SAM" id="SignalP"/>
    </source>
</evidence>
<comment type="caution">
    <text evidence="2">The sequence shown here is derived from an EMBL/GenBank/DDBJ whole genome shotgun (WGS) entry which is preliminary data.</text>
</comment>
<organism evidence="2 3">
    <name type="scientific">Prorocentrum cordatum</name>
    <dbReference type="NCBI Taxonomy" id="2364126"/>
    <lineage>
        <taxon>Eukaryota</taxon>
        <taxon>Sar</taxon>
        <taxon>Alveolata</taxon>
        <taxon>Dinophyceae</taxon>
        <taxon>Prorocentrales</taxon>
        <taxon>Prorocentraceae</taxon>
        <taxon>Prorocentrum</taxon>
    </lineage>
</organism>
<protein>
    <recommendedName>
        <fullName evidence="4">Nucleotide-diphospho-sugar transferase domain-containing protein</fullName>
    </recommendedName>
</protein>
<accession>A0ABN9STV0</accession>
<evidence type="ECO:0000313" key="3">
    <source>
        <dbReference type="Proteomes" id="UP001189429"/>
    </source>
</evidence>
<name>A0ABN9STV0_9DINO</name>
<sequence length="713" mass="79008">MPRGPRSPWRAGTPRAALAAWLAVRRAAAEDGSLHAAAGLENIAAELPPFFDYDCDLVATSRAAATDWNDVYERVASRVADINRPDFGMPEQFRHLVQGPTADQAIRECPLGVLYFTILAFYEDRQLGGDAELLLAMANKVQTFFRVFTVYTVALSRWPVFYALQHFSTHHTLHREHFCEGTDWKLLDWAELRGEANQWVKLTWLTAGSGSTTKDLLDERNAVEMQMSDKFFTMLRSPANHALAQEECEFGFFFLIANQVVAAANRQTHNMPPFHKVMDLVMGNTPFIKVASSGWPIIAVLTMFSDLNKGMWFFGGGDRKYNRGYADWNLRRDELAPLLPSSLGFLSPPWRTAAEGTVATLLALAGTEFAEEVRRRARRREDADGPLRPIVRGLVDAALAIAAAQAPHAQRLAYVVFLYGAKWSRLLPRLSARLRQLGIGHPLLAISIGADAAAACRELSAAGGRAGPSNVVCWVPDTQSQVHRFTAIHALLHLGISEEGHIGAIYMDMDTFLLRDPTPRIMAHAEGLDAVFARHADADCINIGVFFIRSTPKTVWLSQFLAWYHDHPFEIDQRGLHVFLGLPSERMQIAYPPADLVAVRGGVLDDVNEVVIGTVGWYGSHASLLIMHWCQRPIEQKEEEIWAAYDAADAADEHGMALAPALAAASPARSGHGCTIDTVHCAVQSTSWAKVQNLRAILDSYRRTAPPMRSPCW</sequence>
<feature type="chain" id="PRO_5046102312" description="Nucleotide-diphospho-sugar transferase domain-containing protein" evidence="1">
    <location>
        <begin position="30"/>
        <end position="713"/>
    </location>
</feature>
<keyword evidence="3" id="KW-1185">Reference proteome</keyword>
<evidence type="ECO:0008006" key="4">
    <source>
        <dbReference type="Google" id="ProtNLM"/>
    </source>
</evidence>
<dbReference type="Proteomes" id="UP001189429">
    <property type="component" value="Unassembled WGS sequence"/>
</dbReference>
<gene>
    <name evidence="2" type="ORF">PCOR1329_LOCUS32517</name>
</gene>
<dbReference type="EMBL" id="CAUYUJ010013225">
    <property type="protein sequence ID" value="CAK0835828.1"/>
    <property type="molecule type" value="Genomic_DNA"/>
</dbReference>
<reference evidence="2" key="1">
    <citation type="submission" date="2023-10" db="EMBL/GenBank/DDBJ databases">
        <authorList>
            <person name="Chen Y."/>
            <person name="Shah S."/>
            <person name="Dougan E. K."/>
            <person name="Thang M."/>
            <person name="Chan C."/>
        </authorList>
    </citation>
    <scope>NUCLEOTIDE SEQUENCE [LARGE SCALE GENOMIC DNA]</scope>
</reference>